<dbReference type="AlphaFoldDB" id="A0AA47MMG4"/>
<evidence type="ECO:0000313" key="4">
    <source>
        <dbReference type="EMBL" id="KAK0143123.1"/>
    </source>
</evidence>
<evidence type="ECO:0000313" key="5">
    <source>
        <dbReference type="Proteomes" id="UP001174136"/>
    </source>
</evidence>
<keyword evidence="5" id="KW-1185">Reference proteome</keyword>
<evidence type="ECO:0000256" key="1">
    <source>
        <dbReference type="ARBA" id="ARBA00001968"/>
    </source>
</evidence>
<accession>A0AA47MMG4</accession>
<comment type="cofactor">
    <cofactor evidence="1">
        <name>a divalent metal cation</name>
        <dbReference type="ChEBI" id="CHEBI:60240"/>
    </cofactor>
</comment>
<evidence type="ECO:0000259" key="3">
    <source>
        <dbReference type="Pfam" id="PF13359"/>
    </source>
</evidence>
<dbReference type="Pfam" id="PF13359">
    <property type="entry name" value="DDE_Tnp_4"/>
    <property type="match status" value="1"/>
</dbReference>
<organism evidence="4 5">
    <name type="scientific">Merluccius polli</name>
    <name type="common">Benguela hake</name>
    <name type="synonym">Merluccius cadenati</name>
    <dbReference type="NCBI Taxonomy" id="89951"/>
    <lineage>
        <taxon>Eukaryota</taxon>
        <taxon>Metazoa</taxon>
        <taxon>Chordata</taxon>
        <taxon>Craniata</taxon>
        <taxon>Vertebrata</taxon>
        <taxon>Euteleostomi</taxon>
        <taxon>Actinopterygii</taxon>
        <taxon>Neopterygii</taxon>
        <taxon>Teleostei</taxon>
        <taxon>Neoteleostei</taxon>
        <taxon>Acanthomorphata</taxon>
        <taxon>Zeiogadaria</taxon>
        <taxon>Gadariae</taxon>
        <taxon>Gadiformes</taxon>
        <taxon>Gadoidei</taxon>
        <taxon>Merlucciidae</taxon>
        <taxon>Merluccius</taxon>
    </lineage>
</organism>
<dbReference type="EMBL" id="JAOPHQ010003434">
    <property type="protein sequence ID" value="KAK0143123.1"/>
    <property type="molecule type" value="Genomic_DNA"/>
</dbReference>
<dbReference type="InterPro" id="IPR027806">
    <property type="entry name" value="HARBI1_dom"/>
</dbReference>
<dbReference type="GO" id="GO:0046872">
    <property type="term" value="F:metal ion binding"/>
    <property type="evidence" value="ECO:0007669"/>
    <property type="project" value="UniProtKB-KW"/>
</dbReference>
<reference evidence="4" key="1">
    <citation type="journal article" date="2023" name="Front. Mar. Sci.">
        <title>A new Merluccius polli reference genome to investigate the effects of global change in West African waters.</title>
        <authorList>
            <person name="Mateo J.L."/>
            <person name="Blanco-Fernandez C."/>
            <person name="Garcia-Vazquez E."/>
            <person name="Machado-Schiaffino G."/>
        </authorList>
    </citation>
    <scope>NUCLEOTIDE SEQUENCE</scope>
    <source>
        <strain evidence="4">C29</strain>
        <tissue evidence="4">Fin</tissue>
    </source>
</reference>
<feature type="domain" description="DDE Tnp4" evidence="3">
    <location>
        <begin position="2"/>
        <end position="109"/>
    </location>
</feature>
<evidence type="ECO:0000256" key="2">
    <source>
        <dbReference type="ARBA" id="ARBA00022723"/>
    </source>
</evidence>
<comment type="caution">
    <text evidence="4">The sequence shown here is derived from an EMBL/GenBank/DDBJ whole genome shotgun (WGS) entry which is preliminary data.</text>
</comment>
<dbReference type="Proteomes" id="UP001174136">
    <property type="component" value="Unassembled WGS sequence"/>
</dbReference>
<protein>
    <recommendedName>
        <fullName evidence="3">DDE Tnp4 domain-containing protein</fullName>
    </recommendedName>
</protein>
<name>A0AA47MMG4_MERPO</name>
<keyword evidence="2" id="KW-0479">Metal-binding</keyword>
<gene>
    <name evidence="4" type="ORF">N1851_018768</name>
</gene>
<proteinExistence type="predicted"/>
<sequence>MDICVGSPGNVHDTAVLTMSDLYRCRGGLGAYTDSQIYPAYLLLPWLMKGFSGPNLSEEGEAFNIHLSAVRVKVQHTFEHLKVRWRILAKRSDVHHSLMPTVACCVLHNTCEKEKQRGKGLQGCPCPSCGKLTLPGSSLKL</sequence>